<feature type="transmembrane region" description="Helical" evidence="5">
    <location>
        <begin position="60"/>
        <end position="86"/>
    </location>
</feature>
<evidence type="ECO:0008006" key="8">
    <source>
        <dbReference type="Google" id="ProtNLM"/>
    </source>
</evidence>
<feature type="transmembrane region" description="Helical" evidence="5">
    <location>
        <begin position="119"/>
        <end position="147"/>
    </location>
</feature>
<sequence length="229" mass="25713">MISAINKAIAQMSDPAFRSVLIRSILYSVAALFVTLIVILQLASLIPPTDWEWVNTIIDWLAGFGAFLIALFLFPVTMSAVIGIFLDDIADAVEAKHYPTDPAPRQIPLWSSIWDSVKFFGVIIACNIVALPLYLIPVVNLFVYYTLNGYLLSREFFQQVAVRHHDMKVVNGLRKFEYMEIFLTGVAIAFFMTIPILNLIIPIVATATMVHLYKDRARKVVSTSKDVSL</sequence>
<gene>
    <name evidence="6" type="ORF">GCM10007924_04800</name>
</gene>
<dbReference type="Proteomes" id="UP001161409">
    <property type="component" value="Unassembled WGS sequence"/>
</dbReference>
<evidence type="ECO:0000313" key="6">
    <source>
        <dbReference type="EMBL" id="GLQ05259.1"/>
    </source>
</evidence>
<reference evidence="6" key="1">
    <citation type="journal article" date="2014" name="Int. J. Syst. Evol. Microbiol.">
        <title>Complete genome of a new Firmicutes species belonging to the dominant human colonic microbiota ('Ruminococcus bicirculans') reveals two chromosomes and a selective capacity to utilize plant glucans.</title>
        <authorList>
            <consortium name="NISC Comparative Sequencing Program"/>
            <person name="Wegmann U."/>
            <person name="Louis P."/>
            <person name="Goesmann A."/>
            <person name="Henrissat B."/>
            <person name="Duncan S.H."/>
            <person name="Flint H.J."/>
        </authorList>
    </citation>
    <scope>NUCLEOTIDE SEQUENCE</scope>
    <source>
        <strain evidence="6">NBRC 103408</strain>
    </source>
</reference>
<feature type="transmembrane region" description="Helical" evidence="5">
    <location>
        <begin position="181"/>
        <end position="210"/>
    </location>
</feature>
<evidence type="ECO:0000256" key="4">
    <source>
        <dbReference type="ARBA" id="ARBA00023136"/>
    </source>
</evidence>
<protein>
    <recommendedName>
        <fullName evidence="8">Cysteine biosynthesis protein CysZ</fullName>
    </recommendedName>
</protein>
<proteinExistence type="predicted"/>
<dbReference type="EMBL" id="BSNF01000001">
    <property type="protein sequence ID" value="GLQ05259.1"/>
    <property type="molecule type" value="Genomic_DNA"/>
</dbReference>
<accession>A0ABQ5U1U1</accession>
<comment type="caution">
    <text evidence="6">The sequence shown here is derived from an EMBL/GenBank/DDBJ whole genome shotgun (WGS) entry which is preliminary data.</text>
</comment>
<evidence type="ECO:0000313" key="7">
    <source>
        <dbReference type="Proteomes" id="UP001161409"/>
    </source>
</evidence>
<keyword evidence="3 5" id="KW-1133">Transmembrane helix</keyword>
<dbReference type="RefSeq" id="WP_169559274.1">
    <property type="nucleotide sequence ID" value="NZ_BSNF01000001.1"/>
</dbReference>
<organism evidence="6 7">
    <name type="scientific">Sneathiella chinensis</name>
    <dbReference type="NCBI Taxonomy" id="349750"/>
    <lineage>
        <taxon>Bacteria</taxon>
        <taxon>Pseudomonadati</taxon>
        <taxon>Pseudomonadota</taxon>
        <taxon>Alphaproteobacteria</taxon>
        <taxon>Sneathiellales</taxon>
        <taxon>Sneathiellaceae</taxon>
        <taxon>Sneathiella</taxon>
    </lineage>
</organism>
<evidence type="ECO:0000256" key="5">
    <source>
        <dbReference type="SAM" id="Phobius"/>
    </source>
</evidence>
<keyword evidence="2 5" id="KW-0812">Transmembrane</keyword>
<comment type="subcellular location">
    <subcellularLocation>
        <location evidence="1">Membrane</location>
        <topology evidence="1">Multi-pass membrane protein</topology>
    </subcellularLocation>
</comment>
<evidence type="ECO:0000256" key="2">
    <source>
        <dbReference type="ARBA" id="ARBA00022692"/>
    </source>
</evidence>
<evidence type="ECO:0000256" key="3">
    <source>
        <dbReference type="ARBA" id="ARBA00022989"/>
    </source>
</evidence>
<dbReference type="Pfam" id="PF07264">
    <property type="entry name" value="EI24"/>
    <property type="match status" value="1"/>
</dbReference>
<keyword evidence="7" id="KW-1185">Reference proteome</keyword>
<name>A0ABQ5U1U1_9PROT</name>
<feature type="transmembrane region" description="Helical" evidence="5">
    <location>
        <begin position="20"/>
        <end position="40"/>
    </location>
</feature>
<keyword evidence="4 5" id="KW-0472">Membrane</keyword>
<reference evidence="6" key="2">
    <citation type="submission" date="2023-01" db="EMBL/GenBank/DDBJ databases">
        <title>Draft genome sequence of Sneathiella chinensis strain NBRC 103408.</title>
        <authorList>
            <person name="Sun Q."/>
            <person name="Mori K."/>
        </authorList>
    </citation>
    <scope>NUCLEOTIDE SEQUENCE</scope>
    <source>
        <strain evidence="6">NBRC 103408</strain>
    </source>
</reference>
<dbReference type="InterPro" id="IPR059112">
    <property type="entry name" value="CysZ/EI24"/>
</dbReference>
<evidence type="ECO:0000256" key="1">
    <source>
        <dbReference type="ARBA" id="ARBA00004141"/>
    </source>
</evidence>